<evidence type="ECO:0000313" key="1">
    <source>
        <dbReference type="EMBL" id="CCA82929.1"/>
    </source>
</evidence>
<dbReference type="EMBL" id="FR854082">
    <property type="protein sequence ID" value="CCA82929.1"/>
    <property type="molecule type" value="Genomic_DNA"/>
</dbReference>
<dbReference type="NCBIfam" id="NF033672">
    <property type="entry name" value="mbn_chaper_assoc"/>
    <property type="match status" value="1"/>
</dbReference>
<name>G2ZV33_9RALS</name>
<organism evidence="1">
    <name type="scientific">blood disease bacterium R229</name>
    <dbReference type="NCBI Taxonomy" id="741978"/>
    <lineage>
        <taxon>Bacteria</taxon>
        <taxon>Pseudomonadati</taxon>
        <taxon>Pseudomonadota</taxon>
        <taxon>Betaproteobacteria</taxon>
        <taxon>Burkholderiales</taxon>
        <taxon>Burkholderiaceae</taxon>
        <taxon>Ralstonia</taxon>
        <taxon>Ralstonia solanacearum species complex</taxon>
    </lineage>
</organism>
<reference evidence="1" key="1">
    <citation type="journal article" date="2011" name="PLoS ONE">
        <title>Ralstonia syzygii, the Blood Disease Bacterium and some Asian R. solanacearum strains form a single genomic species despite divergent lifestyles.</title>
        <authorList>
            <person name="Remenant B."/>
            <person name="de Cambiaire J.C."/>
            <person name="Cellier G."/>
            <person name="Jacobs J.M."/>
            <person name="Mangenot S."/>
            <person name="Barbe V."/>
            <person name="Lajus A."/>
            <person name="Vallenet D."/>
            <person name="Medigue C."/>
            <person name="Fegan M."/>
            <person name="Allen C."/>
            <person name="Prior P."/>
        </authorList>
    </citation>
    <scope>NUCLEOTIDE SEQUENCE</scope>
    <source>
        <strain evidence="1">R229</strain>
    </source>
</reference>
<sequence>MRRPEPIVPNVFNHRGEPTMRRTAIRCLTTVSVTWLLAIACSTALGQGARQEAQVRDLIAQTYDRPDRKVETAPIAVDGDHALADWIQGEKGGRALLRRTQGQWQIVACGGDGFKDVRTLKDAGIPAATAKRLIARLNEAERSLNPERVKRFGLFGTADDPRLKDHHSPSGH</sequence>
<gene>
    <name evidence="1" type="ORF">BDB_mp60094</name>
</gene>
<dbReference type="AlphaFoldDB" id="G2ZV33"/>
<proteinExistence type="predicted"/>
<accession>G2ZV33</accession>
<protein>
    <submittedName>
        <fullName evidence="1">Uncharacterized protein</fullName>
    </submittedName>
</protein>
<reference evidence="1" key="2">
    <citation type="submission" date="2011-04" db="EMBL/GenBank/DDBJ databases">
        <authorList>
            <person name="Genoscope - CEA"/>
        </authorList>
    </citation>
    <scope>NUCLEOTIDE SEQUENCE</scope>
    <source>
        <strain evidence="1">R229</strain>
    </source>
</reference>